<dbReference type="EMBL" id="PDOB01000003">
    <property type="protein sequence ID" value="PIL41213.1"/>
    <property type="molecule type" value="Genomic_DNA"/>
</dbReference>
<dbReference type="RefSeq" id="WP_099914658.1">
    <property type="nucleotide sequence ID" value="NZ_BMHS01000004.1"/>
</dbReference>
<reference evidence="2 3" key="1">
    <citation type="submission" date="2017-10" db="EMBL/GenBank/DDBJ databases">
        <title>Massilia psychrophilum sp. nov., a novel purple-pigmented bacterium isolated from Tianshan glacier, Xinjiang Municipality, China.</title>
        <authorList>
            <person name="Wang H."/>
        </authorList>
    </citation>
    <scope>NUCLEOTIDE SEQUENCE [LARGE SCALE GENOMIC DNA]</scope>
    <source>
        <strain evidence="2 3">JCM 30813</strain>
    </source>
</reference>
<sequence>MKRVRIDFAPPGLARTVYRTGPLGWSLALLAVLLCSAAVAIGWQMLARQRVLDTQLALVRAHAAPVAVAVVAPVQIGEPQAQAVNAAVLQLNLPWRALHDAVEQATPKQIALIALEPDPRRRSMKITAEAKNSDDMIAYVEQLKQQELFGLGAGTVVGGVTLLRHETVELDPNRPIRFQLDAQWSAP</sequence>
<keyword evidence="3" id="KW-1185">Reference proteome</keyword>
<protein>
    <recommendedName>
        <fullName evidence="4">Pilus assembly protein</fullName>
    </recommendedName>
</protein>
<dbReference type="AlphaFoldDB" id="A0A2G8T5G9"/>
<keyword evidence="1" id="KW-1133">Transmembrane helix</keyword>
<evidence type="ECO:0008006" key="4">
    <source>
        <dbReference type="Google" id="ProtNLM"/>
    </source>
</evidence>
<keyword evidence="1" id="KW-0812">Transmembrane</keyword>
<dbReference type="Proteomes" id="UP000228593">
    <property type="component" value="Unassembled WGS sequence"/>
</dbReference>
<organism evidence="2 3">
    <name type="scientific">Massilia psychrophila</name>
    <dbReference type="NCBI Taxonomy" id="1603353"/>
    <lineage>
        <taxon>Bacteria</taxon>
        <taxon>Pseudomonadati</taxon>
        <taxon>Pseudomonadota</taxon>
        <taxon>Betaproteobacteria</taxon>
        <taxon>Burkholderiales</taxon>
        <taxon>Oxalobacteraceae</taxon>
        <taxon>Telluria group</taxon>
        <taxon>Massilia</taxon>
    </lineage>
</organism>
<keyword evidence="1" id="KW-0472">Membrane</keyword>
<accession>A0A2G8T5G9</accession>
<feature type="transmembrane region" description="Helical" evidence="1">
    <location>
        <begin position="23"/>
        <end position="43"/>
    </location>
</feature>
<gene>
    <name evidence="2" type="ORF">CR103_03740</name>
</gene>
<evidence type="ECO:0000256" key="1">
    <source>
        <dbReference type="SAM" id="Phobius"/>
    </source>
</evidence>
<proteinExistence type="predicted"/>
<dbReference type="OrthoDB" id="8703192at2"/>
<evidence type="ECO:0000313" key="3">
    <source>
        <dbReference type="Proteomes" id="UP000228593"/>
    </source>
</evidence>
<evidence type="ECO:0000313" key="2">
    <source>
        <dbReference type="EMBL" id="PIL41213.1"/>
    </source>
</evidence>
<name>A0A2G8T5G9_9BURK</name>
<comment type="caution">
    <text evidence="2">The sequence shown here is derived from an EMBL/GenBank/DDBJ whole genome shotgun (WGS) entry which is preliminary data.</text>
</comment>